<organism evidence="1 2">
    <name type="scientific">Lentinula detonsa</name>
    <dbReference type="NCBI Taxonomy" id="2804962"/>
    <lineage>
        <taxon>Eukaryota</taxon>
        <taxon>Fungi</taxon>
        <taxon>Dikarya</taxon>
        <taxon>Basidiomycota</taxon>
        <taxon>Agaricomycotina</taxon>
        <taxon>Agaricomycetes</taxon>
        <taxon>Agaricomycetidae</taxon>
        <taxon>Agaricales</taxon>
        <taxon>Marasmiineae</taxon>
        <taxon>Omphalotaceae</taxon>
        <taxon>Lentinula</taxon>
    </lineage>
</organism>
<proteinExistence type="predicted"/>
<dbReference type="Proteomes" id="UP001163850">
    <property type="component" value="Unassembled WGS sequence"/>
</dbReference>
<name>A0AA38UTL4_9AGAR</name>
<protein>
    <submittedName>
        <fullName evidence="1">Uncharacterized protein</fullName>
    </submittedName>
</protein>
<dbReference type="EMBL" id="MU802011">
    <property type="protein sequence ID" value="KAJ3983757.1"/>
    <property type="molecule type" value="Genomic_DNA"/>
</dbReference>
<evidence type="ECO:0000313" key="2">
    <source>
        <dbReference type="Proteomes" id="UP001163850"/>
    </source>
</evidence>
<evidence type="ECO:0000313" key="1">
    <source>
        <dbReference type="EMBL" id="KAJ3983757.1"/>
    </source>
</evidence>
<dbReference type="AlphaFoldDB" id="A0AA38UTL4"/>
<sequence>MVRLVLHLLSHNLYLTPWLFFTSSSGRVHQLYITSKPLHKARYHTLHLVPPRHPSYSFWRSPCRWCAGRIGDGCHRVFNRCCKRNG</sequence>
<gene>
    <name evidence="1" type="ORF">F5890DRAFT_1521095</name>
</gene>
<accession>A0AA38UTL4</accession>
<reference evidence="1" key="1">
    <citation type="submission" date="2022-08" db="EMBL/GenBank/DDBJ databases">
        <authorList>
            <consortium name="DOE Joint Genome Institute"/>
            <person name="Min B."/>
            <person name="Riley R."/>
            <person name="Sierra-Patev S."/>
            <person name="Naranjo-Ortiz M."/>
            <person name="Looney B."/>
            <person name="Konkel Z."/>
            <person name="Slot J.C."/>
            <person name="Sakamoto Y."/>
            <person name="Steenwyk J.L."/>
            <person name="Rokas A."/>
            <person name="Carro J."/>
            <person name="Camarero S."/>
            <person name="Ferreira P."/>
            <person name="Molpeceres G."/>
            <person name="Ruiz-Duenas F.J."/>
            <person name="Serrano A."/>
            <person name="Henrissat B."/>
            <person name="Drula E."/>
            <person name="Hughes K.W."/>
            <person name="Mata J.L."/>
            <person name="Ishikawa N.K."/>
            <person name="Vargas-Isla R."/>
            <person name="Ushijima S."/>
            <person name="Smith C.A."/>
            <person name="Ahrendt S."/>
            <person name="Andreopoulos W."/>
            <person name="He G."/>
            <person name="Labutti K."/>
            <person name="Lipzen A."/>
            <person name="Ng V."/>
            <person name="Sandor L."/>
            <person name="Barry K."/>
            <person name="Martinez A.T."/>
            <person name="Xiao Y."/>
            <person name="Gibbons J.G."/>
            <person name="Terashima K."/>
            <person name="Hibbett D.S."/>
            <person name="Grigoriev I.V."/>
        </authorList>
    </citation>
    <scope>NUCLEOTIDE SEQUENCE</scope>
    <source>
        <strain evidence="1">TFB7829</strain>
    </source>
</reference>
<comment type="caution">
    <text evidence="1">The sequence shown here is derived from an EMBL/GenBank/DDBJ whole genome shotgun (WGS) entry which is preliminary data.</text>
</comment>